<dbReference type="PATRIC" id="fig|742733.3.peg.2816"/>
<dbReference type="Pfam" id="PF13558">
    <property type="entry name" value="SbcC_Walker_B"/>
    <property type="match status" value="1"/>
</dbReference>
<proteinExistence type="inferred from homology"/>
<evidence type="ECO:0000256" key="2">
    <source>
        <dbReference type="ARBA" id="ARBA00011322"/>
    </source>
</evidence>
<dbReference type="Proteomes" id="UP000003763">
    <property type="component" value="Unassembled WGS sequence"/>
</dbReference>
<name>G5HJF4_9FIRM</name>
<reference evidence="4 5" key="1">
    <citation type="submission" date="2011-08" db="EMBL/GenBank/DDBJ databases">
        <title>The Genome Sequence of Clostridium citroniae WAL-17108.</title>
        <authorList>
            <consortium name="The Broad Institute Genome Sequencing Platform"/>
            <person name="Earl A."/>
            <person name="Ward D."/>
            <person name="Feldgarden M."/>
            <person name="Gevers D."/>
            <person name="Finegold S.M."/>
            <person name="Summanen P.H."/>
            <person name="Molitoris D.R."/>
            <person name="Vaisanen M.L."/>
            <person name="Daigneault M."/>
            <person name="Allen-Vercoe E."/>
            <person name="Young S.K."/>
            <person name="Zeng Q."/>
            <person name="Gargeya S."/>
            <person name="Fitzgerald M."/>
            <person name="Haas B."/>
            <person name="Abouelleil A."/>
            <person name="Alvarado L."/>
            <person name="Arachchi H.M."/>
            <person name="Berlin A."/>
            <person name="Brown A."/>
            <person name="Chapman S.B."/>
            <person name="Chen Z."/>
            <person name="Dunbar C."/>
            <person name="Freedman E."/>
            <person name="Gearin G."/>
            <person name="Gellesch M."/>
            <person name="Goldberg J."/>
            <person name="Griggs A."/>
            <person name="Gujja S."/>
            <person name="Heiman D."/>
            <person name="Howarth C."/>
            <person name="Larson L."/>
            <person name="Lui A."/>
            <person name="MacDonald P.J.P."/>
            <person name="Montmayeur A."/>
            <person name="Murphy C."/>
            <person name="Neiman D."/>
            <person name="Pearson M."/>
            <person name="Priest M."/>
            <person name="Roberts A."/>
            <person name="Saif S."/>
            <person name="Shea T."/>
            <person name="Shenoy N."/>
            <person name="Sisk P."/>
            <person name="Stolte C."/>
            <person name="Sykes S."/>
            <person name="Wortman J."/>
            <person name="Nusbaum C."/>
            <person name="Birren B."/>
        </authorList>
    </citation>
    <scope>NUCLEOTIDE SEQUENCE [LARGE SCALE GENOMIC DNA]</scope>
    <source>
        <strain evidence="4 5">WAL-17108</strain>
    </source>
</reference>
<comment type="subunit">
    <text evidence="2">Heterodimer of SbcC and SbcD.</text>
</comment>
<dbReference type="AlphaFoldDB" id="G5HJF4"/>
<dbReference type="EMBL" id="ADLJ01000020">
    <property type="protein sequence ID" value="EHE98380.1"/>
    <property type="molecule type" value="Genomic_DNA"/>
</dbReference>
<dbReference type="PANTHER" id="PTHR32114">
    <property type="entry name" value="ABC TRANSPORTER ABCH.3"/>
    <property type="match status" value="1"/>
</dbReference>
<dbReference type="HOGENOM" id="CLU_104217_0_0_9"/>
<evidence type="ECO:0000256" key="3">
    <source>
        <dbReference type="ARBA" id="ARBA00013368"/>
    </source>
</evidence>
<evidence type="ECO:0000256" key="1">
    <source>
        <dbReference type="ARBA" id="ARBA00006930"/>
    </source>
</evidence>
<sequence>MKSLSDTASGEVGGKEKITFETYVQMAYFERIIARANTRFMVMSGGQYELKRCVEEDNRGKSGLGLNVIDHYNGTERSVKTLSGGESFQASLSLALGLSDEIQSAAGGIRLDTMFVDEGFGSLDEDTLNLAMKALGDLAEGRRLVGIISHVSELKERIERQIVVVKEKSGGSKAWVQV</sequence>
<comment type="similarity">
    <text evidence="1">Belongs to the SMC family. SbcC subfamily.</text>
</comment>
<dbReference type="InterPro" id="IPR027417">
    <property type="entry name" value="P-loop_NTPase"/>
</dbReference>
<comment type="caution">
    <text evidence="4">The sequence shown here is derived from an EMBL/GenBank/DDBJ whole genome shotgun (WGS) entry which is preliminary data.</text>
</comment>
<dbReference type="PANTHER" id="PTHR32114:SF2">
    <property type="entry name" value="ABC TRANSPORTER ABCH.3"/>
    <property type="match status" value="1"/>
</dbReference>
<organism evidence="4 5">
    <name type="scientific">[Clostridium] citroniae WAL-17108</name>
    <dbReference type="NCBI Taxonomy" id="742733"/>
    <lineage>
        <taxon>Bacteria</taxon>
        <taxon>Bacillati</taxon>
        <taxon>Bacillota</taxon>
        <taxon>Clostridia</taxon>
        <taxon>Lachnospirales</taxon>
        <taxon>Lachnospiraceae</taxon>
        <taxon>Enterocloster</taxon>
    </lineage>
</organism>
<evidence type="ECO:0000313" key="5">
    <source>
        <dbReference type="Proteomes" id="UP000003763"/>
    </source>
</evidence>
<protein>
    <recommendedName>
        <fullName evidence="3">Nuclease SbcCD subunit C</fullName>
    </recommendedName>
</protein>
<evidence type="ECO:0000313" key="4">
    <source>
        <dbReference type="EMBL" id="EHE98380.1"/>
    </source>
</evidence>
<dbReference type="eggNOG" id="COG0419">
    <property type="taxonomic scope" value="Bacteria"/>
</dbReference>
<dbReference type="SUPFAM" id="SSF52540">
    <property type="entry name" value="P-loop containing nucleoside triphosphate hydrolases"/>
    <property type="match status" value="1"/>
</dbReference>
<dbReference type="Gene3D" id="3.40.50.300">
    <property type="entry name" value="P-loop containing nucleotide triphosphate hydrolases"/>
    <property type="match status" value="1"/>
</dbReference>
<gene>
    <name evidence="4" type="ORF">HMPREF9469_02705</name>
</gene>
<accession>G5HJF4</accession>